<gene>
    <name evidence="2" type="ORF">HFZ78_06470</name>
</gene>
<feature type="region of interest" description="Disordered" evidence="1">
    <location>
        <begin position="1"/>
        <end position="54"/>
    </location>
</feature>
<evidence type="ECO:0000256" key="1">
    <source>
        <dbReference type="SAM" id="MobiDB-lite"/>
    </source>
</evidence>
<organism evidence="2 3">
    <name type="scientific">Priestia megaterium</name>
    <name type="common">Bacillus megaterium</name>
    <dbReference type="NCBI Taxonomy" id="1404"/>
    <lineage>
        <taxon>Bacteria</taxon>
        <taxon>Bacillati</taxon>
        <taxon>Bacillota</taxon>
        <taxon>Bacilli</taxon>
        <taxon>Bacillales</taxon>
        <taxon>Bacillaceae</taxon>
        <taxon>Priestia</taxon>
    </lineage>
</organism>
<dbReference type="AlphaFoldDB" id="A0A6H1NYT6"/>
<sequence length="54" mass="5960">MPNQQNNQQKGKSNPNQQGSGSQYHKEHASNVPDYGANTVDPNAFTNTTENNEQ</sequence>
<name>A0A6H1NYT6_PRIMG</name>
<reference evidence="2 3" key="2">
    <citation type="submission" date="2020-04" db="EMBL/GenBank/DDBJ databases">
        <authorList>
            <person name="Fomenkov A."/>
            <person name="Anton B.P."/>
            <person name="Roberts R.J."/>
        </authorList>
    </citation>
    <scope>NUCLEOTIDE SEQUENCE [LARGE SCALE GENOMIC DNA]</scope>
    <source>
        <strain evidence="2 3">S2</strain>
    </source>
</reference>
<accession>A0A6H1NYT6</accession>
<protein>
    <submittedName>
        <fullName evidence="2">Uncharacterized protein</fullName>
    </submittedName>
</protein>
<proteinExistence type="predicted"/>
<feature type="compositionally biased region" description="Polar residues" evidence="1">
    <location>
        <begin position="40"/>
        <end position="54"/>
    </location>
</feature>
<feature type="compositionally biased region" description="Low complexity" evidence="1">
    <location>
        <begin position="1"/>
        <end position="19"/>
    </location>
</feature>
<dbReference type="Proteomes" id="UP000501868">
    <property type="component" value="Chromosome"/>
</dbReference>
<evidence type="ECO:0000313" key="2">
    <source>
        <dbReference type="EMBL" id="QIZ06392.1"/>
    </source>
</evidence>
<dbReference type="EMBL" id="CP051128">
    <property type="protein sequence ID" value="QIZ06392.1"/>
    <property type="molecule type" value="Genomic_DNA"/>
</dbReference>
<evidence type="ECO:0000313" key="3">
    <source>
        <dbReference type="Proteomes" id="UP000501868"/>
    </source>
</evidence>
<reference evidence="2 3" key="1">
    <citation type="submission" date="2020-04" db="EMBL/GenBank/DDBJ databases">
        <title>Genome-Wide Identification of 5-Methylcytosine Sites in Bacterial Genomes By High-Throughput Sequencing of MspJI Restriction Fragments.</title>
        <authorList>
            <person name="Wu V."/>
        </authorList>
    </citation>
    <scope>NUCLEOTIDE SEQUENCE [LARGE SCALE GENOMIC DNA]</scope>
    <source>
        <strain evidence="2 3">S2</strain>
    </source>
</reference>